<dbReference type="InterPro" id="IPR001387">
    <property type="entry name" value="Cro/C1-type_HTH"/>
</dbReference>
<dbReference type="SUPFAM" id="SSF47413">
    <property type="entry name" value="lambda repressor-like DNA-binding domains"/>
    <property type="match status" value="1"/>
</dbReference>
<dbReference type="SMART" id="SM00530">
    <property type="entry name" value="HTH_XRE"/>
    <property type="match status" value="1"/>
</dbReference>
<feature type="domain" description="HTH cro/C1-type" evidence="2">
    <location>
        <begin position="26"/>
        <end position="76"/>
    </location>
</feature>
<dbReference type="AlphaFoldDB" id="X1P5J4"/>
<gene>
    <name evidence="3" type="ORF">S06H3_43755</name>
</gene>
<reference evidence="3" key="1">
    <citation type="journal article" date="2014" name="Front. Microbiol.">
        <title>High frequency of phylogenetically diverse reductive dehalogenase-homologous genes in deep subseafloor sedimentary metagenomes.</title>
        <authorList>
            <person name="Kawai M."/>
            <person name="Futagami T."/>
            <person name="Toyoda A."/>
            <person name="Takaki Y."/>
            <person name="Nishi S."/>
            <person name="Hori S."/>
            <person name="Arai W."/>
            <person name="Tsubouchi T."/>
            <person name="Morono Y."/>
            <person name="Uchiyama I."/>
            <person name="Ito T."/>
            <person name="Fujiyama A."/>
            <person name="Inagaki F."/>
            <person name="Takami H."/>
        </authorList>
    </citation>
    <scope>NUCLEOTIDE SEQUENCE</scope>
    <source>
        <strain evidence="3">Expedition CK06-06</strain>
    </source>
</reference>
<sequence>MFSRTLLKMRKRIEVRKFDKNTKLTRIELDLTQTQLAEKINAKQKSISRYETGASLPSIKTLVKIAKVLKKPTGYFLEE</sequence>
<dbReference type="EMBL" id="BARV01027161">
    <property type="protein sequence ID" value="GAI34305.1"/>
    <property type="molecule type" value="Genomic_DNA"/>
</dbReference>
<proteinExistence type="predicted"/>
<protein>
    <recommendedName>
        <fullName evidence="2">HTH cro/C1-type domain-containing protein</fullName>
    </recommendedName>
</protein>
<dbReference type="PROSITE" id="PS50943">
    <property type="entry name" value="HTH_CROC1"/>
    <property type="match status" value="1"/>
</dbReference>
<dbReference type="PANTHER" id="PTHR46558:SF3">
    <property type="entry name" value="TRANSCRIPTIONAL REGULATOR"/>
    <property type="match status" value="1"/>
</dbReference>
<dbReference type="Gene3D" id="1.10.260.40">
    <property type="entry name" value="lambda repressor-like DNA-binding domains"/>
    <property type="match status" value="1"/>
</dbReference>
<keyword evidence="1" id="KW-0238">DNA-binding</keyword>
<accession>X1P5J4</accession>
<evidence type="ECO:0000313" key="3">
    <source>
        <dbReference type="EMBL" id="GAI34305.1"/>
    </source>
</evidence>
<dbReference type="GO" id="GO:0003677">
    <property type="term" value="F:DNA binding"/>
    <property type="evidence" value="ECO:0007669"/>
    <property type="project" value="UniProtKB-KW"/>
</dbReference>
<dbReference type="PANTHER" id="PTHR46558">
    <property type="entry name" value="TRACRIPTIONAL REGULATORY PROTEIN-RELATED-RELATED"/>
    <property type="match status" value="1"/>
</dbReference>
<evidence type="ECO:0000256" key="1">
    <source>
        <dbReference type="ARBA" id="ARBA00023125"/>
    </source>
</evidence>
<name>X1P5J4_9ZZZZ</name>
<evidence type="ECO:0000259" key="2">
    <source>
        <dbReference type="PROSITE" id="PS50943"/>
    </source>
</evidence>
<comment type="caution">
    <text evidence="3">The sequence shown here is derived from an EMBL/GenBank/DDBJ whole genome shotgun (WGS) entry which is preliminary data.</text>
</comment>
<dbReference type="Pfam" id="PF01381">
    <property type="entry name" value="HTH_3"/>
    <property type="match status" value="1"/>
</dbReference>
<dbReference type="CDD" id="cd00093">
    <property type="entry name" value="HTH_XRE"/>
    <property type="match status" value="1"/>
</dbReference>
<organism evidence="3">
    <name type="scientific">marine sediment metagenome</name>
    <dbReference type="NCBI Taxonomy" id="412755"/>
    <lineage>
        <taxon>unclassified sequences</taxon>
        <taxon>metagenomes</taxon>
        <taxon>ecological metagenomes</taxon>
    </lineage>
</organism>
<dbReference type="InterPro" id="IPR010982">
    <property type="entry name" value="Lambda_DNA-bd_dom_sf"/>
</dbReference>